<evidence type="ECO:0000256" key="4">
    <source>
        <dbReference type="ARBA" id="ARBA00022989"/>
    </source>
</evidence>
<feature type="transmembrane region" description="Helical" evidence="6">
    <location>
        <begin position="275"/>
        <end position="297"/>
    </location>
</feature>
<proteinExistence type="predicted"/>
<feature type="transmembrane region" description="Helical" evidence="6">
    <location>
        <begin position="74"/>
        <end position="94"/>
    </location>
</feature>
<evidence type="ECO:0000256" key="3">
    <source>
        <dbReference type="ARBA" id="ARBA00022692"/>
    </source>
</evidence>
<feature type="transmembrane region" description="Helical" evidence="6">
    <location>
        <begin position="173"/>
        <end position="195"/>
    </location>
</feature>
<feature type="transmembrane region" description="Helical" evidence="6">
    <location>
        <begin position="45"/>
        <end position="62"/>
    </location>
</feature>
<organism evidence="7 8">
    <name type="scientific">Undibacterium amnicola</name>
    <dbReference type="NCBI Taxonomy" id="1834038"/>
    <lineage>
        <taxon>Bacteria</taxon>
        <taxon>Pseudomonadati</taxon>
        <taxon>Pseudomonadota</taxon>
        <taxon>Betaproteobacteria</taxon>
        <taxon>Burkholderiales</taxon>
        <taxon>Oxalobacteraceae</taxon>
        <taxon>Undibacterium</taxon>
    </lineage>
</organism>
<feature type="transmembrane region" description="Helical" evidence="6">
    <location>
        <begin position="365"/>
        <end position="385"/>
    </location>
</feature>
<evidence type="ECO:0000256" key="1">
    <source>
        <dbReference type="ARBA" id="ARBA00004141"/>
    </source>
</evidence>
<keyword evidence="3 6" id="KW-0812">Transmembrane</keyword>
<feature type="transmembrane region" description="Helical" evidence="6">
    <location>
        <begin position="230"/>
        <end position="255"/>
    </location>
</feature>
<evidence type="ECO:0000256" key="2">
    <source>
        <dbReference type="ARBA" id="ARBA00022448"/>
    </source>
</evidence>
<feature type="transmembrane region" description="Helical" evidence="6">
    <location>
        <begin position="304"/>
        <end position="324"/>
    </location>
</feature>
<evidence type="ECO:0000313" key="7">
    <source>
        <dbReference type="EMBL" id="MBC3831929.1"/>
    </source>
</evidence>
<feature type="transmembrane region" description="Helical" evidence="6">
    <location>
        <begin position="100"/>
        <end position="121"/>
    </location>
</feature>
<reference evidence="7 8" key="1">
    <citation type="submission" date="2020-08" db="EMBL/GenBank/DDBJ databases">
        <title>Novel species isolated from subtropical streams in China.</title>
        <authorList>
            <person name="Lu H."/>
        </authorList>
    </citation>
    <scope>NUCLEOTIDE SEQUENCE [LARGE SCALE GENOMIC DNA]</scope>
    <source>
        <strain evidence="7 8">KCTC 52442</strain>
    </source>
</reference>
<feature type="transmembrane region" description="Helical" evidence="6">
    <location>
        <begin position="397"/>
        <end position="416"/>
    </location>
</feature>
<gene>
    <name evidence="7" type="ORF">H8K33_10450</name>
</gene>
<dbReference type="SUPFAM" id="SSF103473">
    <property type="entry name" value="MFS general substrate transporter"/>
    <property type="match status" value="1"/>
</dbReference>
<dbReference type="PANTHER" id="PTHR12778:SF10">
    <property type="entry name" value="MAJOR FACILITATOR SUPERFAMILY DOMAIN-CONTAINING PROTEIN 3"/>
    <property type="match status" value="1"/>
</dbReference>
<keyword evidence="2" id="KW-0813">Transport</keyword>
<feature type="transmembrane region" description="Helical" evidence="6">
    <location>
        <begin position="12"/>
        <end position="33"/>
    </location>
</feature>
<evidence type="ECO:0000256" key="5">
    <source>
        <dbReference type="ARBA" id="ARBA00023136"/>
    </source>
</evidence>
<feature type="transmembrane region" description="Helical" evidence="6">
    <location>
        <begin position="142"/>
        <end position="161"/>
    </location>
</feature>
<dbReference type="Gene3D" id="1.20.1250.20">
    <property type="entry name" value="MFS general substrate transporter like domains"/>
    <property type="match status" value="2"/>
</dbReference>
<feature type="transmembrane region" description="Helical" evidence="6">
    <location>
        <begin position="330"/>
        <end position="353"/>
    </location>
</feature>
<sequence>MNDSKSRHPLTWVPSLYFAEGLPLWVVLIVAGVMFKSMGVSNQEIGHWTGILVLAWAFKPLWSPLLETSNNKRFFVVLFQMIGGVALGLIALTLQFSNTIAVVVALLGVIALASATHDIAADGLYIASLSTKQQTMFAGWQGAFYNASKFVISGGLVVLAGDLQTKMKLPAEQAWSIIFAIMSVGLIAIAIYHLWALPANPQSNTAPTTIKEGFATLREVIVDFFRKPGVWMGILFILLFRAGEAQVSTIAPLFLLDSPAAGGLGLTTAQVGWAYGAAGTIAFIAGSIVGGYFAGWLGLRRSMVFLIIGMNLPNLAFFFLSSAMPSDLTIITAAIFIENFGFGFGFVGLILYMMQVLSVGKYQTAHYAFGTGFMALGLVLFRTFSGDIQAALGYKNFFLWVIISAIPVLILSLRIVPEPKDESIDSEAITTTEPVKAAS</sequence>
<comment type="subcellular location">
    <subcellularLocation>
        <location evidence="1">Membrane</location>
        <topology evidence="1">Multi-pass membrane protein</topology>
    </subcellularLocation>
</comment>
<evidence type="ECO:0000256" key="6">
    <source>
        <dbReference type="SAM" id="Phobius"/>
    </source>
</evidence>
<dbReference type="EMBL" id="JACOFU010000003">
    <property type="protein sequence ID" value="MBC3831929.1"/>
    <property type="molecule type" value="Genomic_DNA"/>
</dbReference>
<keyword evidence="4 6" id="KW-1133">Transmembrane helix</keyword>
<keyword evidence="8" id="KW-1185">Reference proteome</keyword>
<dbReference type="Proteomes" id="UP000643610">
    <property type="component" value="Unassembled WGS sequence"/>
</dbReference>
<keyword evidence="5 6" id="KW-0472">Membrane</keyword>
<dbReference type="PANTHER" id="PTHR12778">
    <property type="entry name" value="SOLUTE CARRIER FAMILY 33 ACETYL-COA TRANSPORTER -RELATED"/>
    <property type="match status" value="1"/>
</dbReference>
<comment type="caution">
    <text evidence="7">The sequence shown here is derived from an EMBL/GenBank/DDBJ whole genome shotgun (WGS) entry which is preliminary data.</text>
</comment>
<accession>A0ABR6XR38</accession>
<name>A0ABR6XR38_9BURK</name>
<protein>
    <submittedName>
        <fullName evidence="7">MFS transporter</fullName>
    </submittedName>
</protein>
<dbReference type="Pfam" id="PF07690">
    <property type="entry name" value="MFS_1"/>
    <property type="match status" value="1"/>
</dbReference>
<dbReference type="RefSeq" id="WP_186890949.1">
    <property type="nucleotide sequence ID" value="NZ_JACOFU010000003.1"/>
</dbReference>
<evidence type="ECO:0000313" key="8">
    <source>
        <dbReference type="Proteomes" id="UP000643610"/>
    </source>
</evidence>
<dbReference type="InterPro" id="IPR004752">
    <property type="entry name" value="AmpG_permease/AT-1"/>
</dbReference>
<dbReference type="InterPro" id="IPR011701">
    <property type="entry name" value="MFS"/>
</dbReference>
<dbReference type="InterPro" id="IPR036259">
    <property type="entry name" value="MFS_trans_sf"/>
</dbReference>